<feature type="transmembrane region" description="Helical" evidence="2">
    <location>
        <begin position="55"/>
        <end position="73"/>
    </location>
</feature>
<feature type="region of interest" description="Disordered" evidence="1">
    <location>
        <begin position="309"/>
        <end position="330"/>
    </location>
</feature>
<dbReference type="GO" id="GO:0003779">
    <property type="term" value="F:actin binding"/>
    <property type="evidence" value="ECO:0007669"/>
    <property type="project" value="TreeGrafter"/>
</dbReference>
<feature type="non-terminal residue" evidence="3">
    <location>
        <position position="1"/>
    </location>
</feature>
<reference evidence="3" key="1">
    <citation type="submission" date="2016-01" db="EMBL/GenBank/DDBJ databases">
        <title>Reference transcriptome for the parasite Schistocephalus solidus: insights into the molecular evolution of parasitism.</title>
        <authorList>
            <person name="Hebert F.O."/>
            <person name="Grambauer S."/>
            <person name="Barber I."/>
            <person name="Landry C.R."/>
            <person name="Aubin-Horth N."/>
        </authorList>
    </citation>
    <scope>NUCLEOTIDE SEQUENCE</scope>
</reference>
<feature type="region of interest" description="Disordered" evidence="1">
    <location>
        <begin position="168"/>
        <end position="207"/>
    </location>
</feature>
<feature type="region of interest" description="Disordered" evidence="1">
    <location>
        <begin position="116"/>
        <end position="135"/>
    </location>
</feature>
<feature type="compositionally biased region" description="Low complexity" evidence="1">
    <location>
        <begin position="462"/>
        <end position="473"/>
    </location>
</feature>
<feature type="region of interest" description="Disordered" evidence="1">
    <location>
        <begin position="343"/>
        <end position="369"/>
    </location>
</feature>
<organism evidence="3">
    <name type="scientific">Schistocephalus solidus</name>
    <name type="common">Tapeworm</name>
    <dbReference type="NCBI Taxonomy" id="70667"/>
    <lineage>
        <taxon>Eukaryota</taxon>
        <taxon>Metazoa</taxon>
        <taxon>Spiralia</taxon>
        <taxon>Lophotrochozoa</taxon>
        <taxon>Platyhelminthes</taxon>
        <taxon>Cestoda</taxon>
        <taxon>Eucestoda</taxon>
        <taxon>Diphyllobothriidea</taxon>
        <taxon>Diphyllobothriidae</taxon>
        <taxon>Schistocephalus</taxon>
    </lineage>
</organism>
<evidence type="ECO:0000256" key="1">
    <source>
        <dbReference type="SAM" id="MobiDB-lite"/>
    </source>
</evidence>
<dbReference type="GO" id="GO:0030036">
    <property type="term" value="P:actin cytoskeleton organization"/>
    <property type="evidence" value="ECO:0007669"/>
    <property type="project" value="TreeGrafter"/>
</dbReference>
<feature type="region of interest" description="Disordered" evidence="1">
    <location>
        <begin position="81"/>
        <end position="108"/>
    </location>
</feature>
<sequence>RLSTRSIGSNDAHTYADWSSVLTDLTLSTRKTAERPAVVYKQTSYRAHLYQPFRCYLFGFIFVSVYSLLLAYHQKTGFTMGQSMNKPTPEAEPSEDAGASTAGTKLPNSVKELTASAPTGNVLTTKPTLSPSQSVSFSPVRHQFLRAMGSRKPLHADDDDDDEVSTTAYAVRPPRGPPTIAVVRPDTSPLGVPPRSGTSTTSVYRPCPLLPHSPRQRNASACFYSSRHLSYTQHLQQQQHQQRYPVGVQSRRRFTAGGAGSSQQTHWRPSSLSLTRINDDSRFLPLREVAAANTVSVPDLTKMPLRSALKGSRNHSSLSLNQAGNSTPHGCAQLQMTVSVSAHNIPPSSSESSPNQITEVSSAGAERNGGSRWRFRDLFQGAFLSTSPKRKEPTLREESRVVRTLEAETHRESLFFPSTEDAGDEGTDEKSPSAKTSHRYSEMSTCIESLKPIFEVDSTLDSPNSPTPSTKSPLESCQPPRIPTFGRRPGDRKRIISEGSEESIDEAQSLSSNEITGSPNTSLENDGNSELCPQQLMIRSTVTSLDGQAVLRFYECVSVHEIDSDFPRAAERTWLTLTPLDKALIRRELNEYKRGEMQVHPQSFGNTRFHPS</sequence>
<evidence type="ECO:0008006" key="4">
    <source>
        <dbReference type="Google" id="ProtNLM"/>
    </source>
</evidence>
<gene>
    <name evidence="3" type="ORF">TR88681</name>
</gene>
<proteinExistence type="predicted"/>
<feature type="compositionally biased region" description="Polar residues" evidence="1">
    <location>
        <begin position="506"/>
        <end position="528"/>
    </location>
</feature>
<dbReference type="PANTHER" id="PTHR12751">
    <property type="entry name" value="PHOSPHATASE AND ACTIN REGULATOR PHACTR"/>
    <property type="match status" value="1"/>
</dbReference>
<evidence type="ECO:0000313" key="3">
    <source>
        <dbReference type="EMBL" id="JAP61730.1"/>
    </source>
</evidence>
<protein>
    <recommendedName>
        <fullName evidence="4">Phosphatase and actin regulator 2</fullName>
    </recommendedName>
</protein>
<keyword evidence="2" id="KW-0812">Transmembrane</keyword>
<feature type="compositionally biased region" description="Polar residues" evidence="1">
    <location>
        <begin position="314"/>
        <end position="330"/>
    </location>
</feature>
<name>A0A0V0J7U7_SCHSO</name>
<keyword evidence="2" id="KW-1133">Transmembrane helix</keyword>
<accession>A0A0V0J7U7</accession>
<feature type="region of interest" description="Disordered" evidence="1">
    <location>
        <begin position="411"/>
        <end position="442"/>
    </location>
</feature>
<keyword evidence="2" id="KW-0472">Membrane</keyword>
<evidence type="ECO:0000256" key="2">
    <source>
        <dbReference type="SAM" id="Phobius"/>
    </source>
</evidence>
<dbReference type="PANTHER" id="PTHR12751:SF18">
    <property type="entry name" value="PHOSPHATASE AND ACTIN REGULATOR 1"/>
    <property type="match status" value="1"/>
</dbReference>
<feature type="region of interest" description="Disordered" evidence="1">
    <location>
        <begin position="457"/>
        <end position="528"/>
    </location>
</feature>
<dbReference type="EMBL" id="GEEE01001495">
    <property type="protein sequence ID" value="JAP61730.1"/>
    <property type="molecule type" value="Transcribed_RNA"/>
</dbReference>
<dbReference type="AlphaFoldDB" id="A0A0V0J7U7"/>